<accession>A0A453G1Y4</accession>
<dbReference type="Gramene" id="AET3Gv20858400.1">
    <property type="protein sequence ID" value="AET3Gv20858400.1"/>
    <property type="gene ID" value="AET3Gv20858400"/>
</dbReference>
<keyword evidence="3" id="KW-1185">Reference proteome</keyword>
<feature type="region of interest" description="Disordered" evidence="1">
    <location>
        <begin position="43"/>
        <end position="63"/>
    </location>
</feature>
<proteinExistence type="predicted"/>
<dbReference type="EnsemblPlants" id="AET3Gv20858400.1">
    <property type="protein sequence ID" value="AET3Gv20858400.1"/>
    <property type="gene ID" value="AET3Gv20858400"/>
</dbReference>
<dbReference type="Proteomes" id="UP000015105">
    <property type="component" value="Chromosome 3D"/>
</dbReference>
<protein>
    <submittedName>
        <fullName evidence="2">Uncharacterized protein</fullName>
    </submittedName>
</protein>
<reference evidence="2" key="5">
    <citation type="journal article" date="2021" name="G3 (Bethesda)">
        <title>Aegilops tauschii genome assembly Aet v5.0 features greater sequence contiguity and improved annotation.</title>
        <authorList>
            <person name="Wang L."/>
            <person name="Zhu T."/>
            <person name="Rodriguez J.C."/>
            <person name="Deal K.R."/>
            <person name="Dubcovsky J."/>
            <person name="McGuire P.E."/>
            <person name="Lux T."/>
            <person name="Spannagl M."/>
            <person name="Mayer K.F.X."/>
            <person name="Baldrich P."/>
            <person name="Meyers B.C."/>
            <person name="Huo N."/>
            <person name="Gu Y.Q."/>
            <person name="Zhou H."/>
            <person name="Devos K.M."/>
            <person name="Bennetzen J.L."/>
            <person name="Unver T."/>
            <person name="Budak H."/>
            <person name="Gulick P.J."/>
            <person name="Galiba G."/>
            <person name="Kalapos B."/>
            <person name="Nelson D.R."/>
            <person name="Li P."/>
            <person name="You F.M."/>
            <person name="Luo M.C."/>
            <person name="Dvorak J."/>
        </authorList>
    </citation>
    <scope>NUCLEOTIDE SEQUENCE [LARGE SCALE GENOMIC DNA]</scope>
    <source>
        <strain evidence="2">cv. AL8/78</strain>
    </source>
</reference>
<organism evidence="2 3">
    <name type="scientific">Aegilops tauschii subsp. strangulata</name>
    <name type="common">Goatgrass</name>
    <dbReference type="NCBI Taxonomy" id="200361"/>
    <lineage>
        <taxon>Eukaryota</taxon>
        <taxon>Viridiplantae</taxon>
        <taxon>Streptophyta</taxon>
        <taxon>Embryophyta</taxon>
        <taxon>Tracheophyta</taxon>
        <taxon>Spermatophyta</taxon>
        <taxon>Magnoliopsida</taxon>
        <taxon>Liliopsida</taxon>
        <taxon>Poales</taxon>
        <taxon>Poaceae</taxon>
        <taxon>BOP clade</taxon>
        <taxon>Pooideae</taxon>
        <taxon>Triticodae</taxon>
        <taxon>Triticeae</taxon>
        <taxon>Triticinae</taxon>
        <taxon>Aegilops</taxon>
    </lineage>
</organism>
<evidence type="ECO:0000313" key="2">
    <source>
        <dbReference type="EnsemblPlants" id="AET3Gv20858400.1"/>
    </source>
</evidence>
<sequence>MHDAGPTGGAPPSLLWFGSPLPSGQRKSKAGLPTLTALLRLRPPPPPYISPPQTLVPAQHPKL</sequence>
<feature type="region of interest" description="Disordered" evidence="1">
    <location>
        <begin position="1"/>
        <end position="31"/>
    </location>
</feature>
<reference evidence="2" key="4">
    <citation type="submission" date="2019-03" db="UniProtKB">
        <authorList>
            <consortium name="EnsemblPlants"/>
        </authorList>
    </citation>
    <scope>IDENTIFICATION</scope>
</reference>
<dbReference type="AlphaFoldDB" id="A0A453G1Y4"/>
<name>A0A453G1Y4_AEGTS</name>
<evidence type="ECO:0000256" key="1">
    <source>
        <dbReference type="SAM" id="MobiDB-lite"/>
    </source>
</evidence>
<reference evidence="3" key="1">
    <citation type="journal article" date="2014" name="Science">
        <title>Ancient hybridizations among the ancestral genomes of bread wheat.</title>
        <authorList>
            <consortium name="International Wheat Genome Sequencing Consortium,"/>
            <person name="Marcussen T."/>
            <person name="Sandve S.R."/>
            <person name="Heier L."/>
            <person name="Spannagl M."/>
            <person name="Pfeifer M."/>
            <person name="Jakobsen K.S."/>
            <person name="Wulff B.B."/>
            <person name="Steuernagel B."/>
            <person name="Mayer K.F."/>
            <person name="Olsen O.A."/>
        </authorList>
    </citation>
    <scope>NUCLEOTIDE SEQUENCE [LARGE SCALE GENOMIC DNA]</scope>
    <source>
        <strain evidence="3">cv. AL8/78</strain>
    </source>
</reference>
<reference evidence="3" key="2">
    <citation type="journal article" date="2017" name="Nat. Plants">
        <title>The Aegilops tauschii genome reveals multiple impacts of transposons.</title>
        <authorList>
            <person name="Zhao G."/>
            <person name="Zou C."/>
            <person name="Li K."/>
            <person name="Wang K."/>
            <person name="Li T."/>
            <person name="Gao L."/>
            <person name="Zhang X."/>
            <person name="Wang H."/>
            <person name="Yang Z."/>
            <person name="Liu X."/>
            <person name="Jiang W."/>
            <person name="Mao L."/>
            <person name="Kong X."/>
            <person name="Jiao Y."/>
            <person name="Jia J."/>
        </authorList>
    </citation>
    <scope>NUCLEOTIDE SEQUENCE [LARGE SCALE GENOMIC DNA]</scope>
    <source>
        <strain evidence="3">cv. AL8/78</strain>
    </source>
</reference>
<reference evidence="2" key="3">
    <citation type="journal article" date="2017" name="Nature">
        <title>Genome sequence of the progenitor of the wheat D genome Aegilops tauschii.</title>
        <authorList>
            <person name="Luo M.C."/>
            <person name="Gu Y.Q."/>
            <person name="Puiu D."/>
            <person name="Wang H."/>
            <person name="Twardziok S.O."/>
            <person name="Deal K.R."/>
            <person name="Huo N."/>
            <person name="Zhu T."/>
            <person name="Wang L."/>
            <person name="Wang Y."/>
            <person name="McGuire P.E."/>
            <person name="Liu S."/>
            <person name="Long H."/>
            <person name="Ramasamy R.K."/>
            <person name="Rodriguez J.C."/>
            <person name="Van S.L."/>
            <person name="Yuan L."/>
            <person name="Wang Z."/>
            <person name="Xia Z."/>
            <person name="Xiao L."/>
            <person name="Anderson O.D."/>
            <person name="Ouyang S."/>
            <person name="Liang Y."/>
            <person name="Zimin A.V."/>
            <person name="Pertea G."/>
            <person name="Qi P."/>
            <person name="Bennetzen J.L."/>
            <person name="Dai X."/>
            <person name="Dawson M.W."/>
            <person name="Muller H.G."/>
            <person name="Kugler K."/>
            <person name="Rivarola-Duarte L."/>
            <person name="Spannagl M."/>
            <person name="Mayer K.F.X."/>
            <person name="Lu F.H."/>
            <person name="Bevan M.W."/>
            <person name="Leroy P."/>
            <person name="Li P."/>
            <person name="You F.M."/>
            <person name="Sun Q."/>
            <person name="Liu Z."/>
            <person name="Lyons E."/>
            <person name="Wicker T."/>
            <person name="Salzberg S.L."/>
            <person name="Devos K.M."/>
            <person name="Dvorak J."/>
        </authorList>
    </citation>
    <scope>NUCLEOTIDE SEQUENCE [LARGE SCALE GENOMIC DNA]</scope>
    <source>
        <strain evidence="2">cv. AL8/78</strain>
    </source>
</reference>
<evidence type="ECO:0000313" key="3">
    <source>
        <dbReference type="Proteomes" id="UP000015105"/>
    </source>
</evidence>